<name>A0A8J2XMX1_9GAMM</name>
<reference evidence="7" key="1">
    <citation type="journal article" date="2019" name="Int. J. Syst. Evol. Microbiol.">
        <title>The Global Catalogue of Microorganisms (GCM) 10K type strain sequencing project: providing services to taxonomists for standard genome sequencing and annotation.</title>
        <authorList>
            <consortium name="The Broad Institute Genomics Platform"/>
            <consortium name="The Broad Institute Genome Sequencing Center for Infectious Disease"/>
            <person name="Wu L."/>
            <person name="Ma J."/>
        </authorList>
    </citation>
    <scope>NUCLEOTIDE SEQUENCE [LARGE SCALE GENOMIC DNA]</scope>
    <source>
        <strain evidence="7">CGMCC 1.10130</strain>
    </source>
</reference>
<dbReference type="GO" id="GO:0009042">
    <property type="term" value="F:valine-pyruvate transaminase activity"/>
    <property type="evidence" value="ECO:0007669"/>
    <property type="project" value="TreeGrafter"/>
</dbReference>
<dbReference type="NCBIfam" id="NF006964">
    <property type="entry name" value="PRK09440.1-2"/>
    <property type="match status" value="1"/>
</dbReference>
<dbReference type="InterPro" id="IPR015424">
    <property type="entry name" value="PyrdxlP-dep_Trfase"/>
</dbReference>
<dbReference type="GO" id="GO:0030170">
    <property type="term" value="F:pyridoxal phosphate binding"/>
    <property type="evidence" value="ECO:0007669"/>
    <property type="project" value="InterPro"/>
</dbReference>
<dbReference type="GO" id="GO:1901605">
    <property type="term" value="P:alpha-amino acid metabolic process"/>
    <property type="evidence" value="ECO:0007669"/>
    <property type="project" value="TreeGrafter"/>
</dbReference>
<evidence type="ECO:0000313" key="7">
    <source>
        <dbReference type="Proteomes" id="UP000619743"/>
    </source>
</evidence>
<protein>
    <submittedName>
        <fullName evidence="6">Valine--pyruvate transaminase</fullName>
    </submittedName>
</protein>
<organism evidence="6 7">
    <name type="scientific">Neiella marina</name>
    <dbReference type="NCBI Taxonomy" id="508461"/>
    <lineage>
        <taxon>Bacteria</taxon>
        <taxon>Pseudomonadati</taxon>
        <taxon>Pseudomonadota</taxon>
        <taxon>Gammaproteobacteria</taxon>
        <taxon>Alteromonadales</taxon>
        <taxon>Echinimonadaceae</taxon>
        <taxon>Neiella</taxon>
    </lineage>
</organism>
<gene>
    <name evidence="6" type="primary">avtA</name>
    <name evidence="6" type="ORF">GCM10011369_06310</name>
</gene>
<dbReference type="GO" id="GO:0005829">
    <property type="term" value="C:cytosol"/>
    <property type="evidence" value="ECO:0007669"/>
    <property type="project" value="TreeGrafter"/>
</dbReference>
<dbReference type="AlphaFoldDB" id="A0A8J2XMX1"/>
<evidence type="ECO:0000256" key="2">
    <source>
        <dbReference type="ARBA" id="ARBA00022576"/>
    </source>
</evidence>
<dbReference type="OrthoDB" id="9802328at2"/>
<evidence type="ECO:0000256" key="4">
    <source>
        <dbReference type="ARBA" id="ARBA00022898"/>
    </source>
</evidence>
<dbReference type="Proteomes" id="UP000619743">
    <property type="component" value="Unassembled WGS sequence"/>
</dbReference>
<dbReference type="InterPro" id="IPR004839">
    <property type="entry name" value="Aminotransferase_I/II_large"/>
</dbReference>
<dbReference type="NCBIfam" id="NF006967">
    <property type="entry name" value="PRK09440.1-5"/>
    <property type="match status" value="1"/>
</dbReference>
<comment type="cofactor">
    <cofactor evidence="1">
        <name>pyridoxal 5'-phosphate</name>
        <dbReference type="ChEBI" id="CHEBI:597326"/>
    </cofactor>
</comment>
<keyword evidence="3" id="KW-0808">Transferase</keyword>
<keyword evidence="2" id="KW-0032">Aminotransferase</keyword>
<evidence type="ECO:0000313" key="6">
    <source>
        <dbReference type="EMBL" id="GGA67418.1"/>
    </source>
</evidence>
<dbReference type="PANTHER" id="PTHR42790:SF4">
    <property type="entry name" value="VALINE--PYRUVATE AMINOTRANSFERASE"/>
    <property type="match status" value="1"/>
</dbReference>
<dbReference type="CDD" id="cd00609">
    <property type="entry name" value="AAT_like"/>
    <property type="match status" value="1"/>
</dbReference>
<dbReference type="Pfam" id="PF00155">
    <property type="entry name" value="Aminotran_1_2"/>
    <property type="match status" value="1"/>
</dbReference>
<evidence type="ECO:0000259" key="5">
    <source>
        <dbReference type="Pfam" id="PF00155"/>
    </source>
</evidence>
<dbReference type="EMBL" id="BMDX01000002">
    <property type="protein sequence ID" value="GGA67418.1"/>
    <property type="molecule type" value="Genomic_DNA"/>
</dbReference>
<accession>A0A8J2XMX1</accession>
<dbReference type="InterPro" id="IPR015421">
    <property type="entry name" value="PyrdxlP-dep_Trfase_major"/>
</dbReference>
<dbReference type="SUPFAM" id="SSF53383">
    <property type="entry name" value="PLP-dependent transferases"/>
    <property type="match status" value="1"/>
</dbReference>
<keyword evidence="7" id="KW-1185">Reference proteome</keyword>
<proteinExistence type="predicted"/>
<dbReference type="RefSeq" id="WP_087504421.1">
    <property type="nucleotide sequence ID" value="NZ_BMDX01000002.1"/>
</dbReference>
<dbReference type="InterPro" id="IPR050859">
    <property type="entry name" value="Class-I_PLP-dep_aminotransf"/>
</dbReference>
<sequence>MKSNFASKFLQHSAITELMDDLNAGVQGEAMLMLGGGNPAQIPQVAEELEQHLQQTLSDGSLVQSLMNYDGPQGKDSFRIALAELLSSEFGWAIGAEHIALTNGSQSAFFYLMNLFAGTSETGEKKKVLLPVCPEYIGYSDLGLEDELFVTVKPTIELLPEREFKYHPDFDSLLLDDSIGVVCLSRPTNPSGNVITDAELQKLDQMCCQADVPLLLDNAYGAPFPNILFEDVTPIWNDNIVLCLSLSKLGLPGARCGIVVARPEIIRAISNLNGIMGLAPGSVGPIVAQHWAQSGHLLALSEEVVKPYYQQRAQRVANWLKEAIPDSRFRVHKPEGAIFLWLWFDELPVTSRELYQLLKEQGLILVAGEHFFPGLDEPWPHRYQCIRLSYAGPEVDVKQGITILASTVSKLYQQADES</sequence>
<dbReference type="Gene3D" id="3.40.640.10">
    <property type="entry name" value="Type I PLP-dependent aspartate aminotransferase-like (Major domain)"/>
    <property type="match status" value="1"/>
</dbReference>
<keyword evidence="4" id="KW-0663">Pyridoxal phosphate</keyword>
<comment type="caution">
    <text evidence="6">The sequence shown here is derived from an EMBL/GenBank/DDBJ whole genome shotgun (WGS) entry which is preliminary data.</text>
</comment>
<evidence type="ECO:0000256" key="3">
    <source>
        <dbReference type="ARBA" id="ARBA00022679"/>
    </source>
</evidence>
<evidence type="ECO:0000256" key="1">
    <source>
        <dbReference type="ARBA" id="ARBA00001933"/>
    </source>
</evidence>
<dbReference type="PANTHER" id="PTHR42790">
    <property type="entry name" value="AMINOTRANSFERASE"/>
    <property type="match status" value="1"/>
</dbReference>
<feature type="domain" description="Aminotransferase class I/classII large" evidence="5">
    <location>
        <begin position="41"/>
        <end position="399"/>
    </location>
</feature>